<dbReference type="RefSeq" id="WP_105982343.1">
    <property type="nucleotide sequence ID" value="NZ_MQUC01000003.1"/>
</dbReference>
<feature type="signal peptide" evidence="7">
    <location>
        <begin position="1"/>
        <end position="17"/>
    </location>
</feature>
<dbReference type="AlphaFoldDB" id="A0A2S9WSQ4"/>
<dbReference type="GO" id="GO:0003755">
    <property type="term" value="F:peptidyl-prolyl cis-trans isomerase activity"/>
    <property type="evidence" value="ECO:0007669"/>
    <property type="project" value="UniProtKB-KW"/>
</dbReference>
<keyword evidence="4 6" id="KW-0697">Rotamase</keyword>
<evidence type="ECO:0000259" key="9">
    <source>
        <dbReference type="PROSITE" id="PS50072"/>
    </source>
</evidence>
<evidence type="ECO:0000256" key="3">
    <source>
        <dbReference type="ARBA" id="ARBA00013194"/>
    </source>
</evidence>
<feature type="domain" description="PPIase FKBP-type" evidence="8">
    <location>
        <begin position="276"/>
        <end position="381"/>
    </location>
</feature>
<evidence type="ECO:0000256" key="6">
    <source>
        <dbReference type="PROSITE-ProRule" id="PRU00277"/>
    </source>
</evidence>
<dbReference type="PANTHER" id="PTHR45625:SF4">
    <property type="entry name" value="PEPTIDYLPROLYL ISOMERASE DOMAIN AND WD REPEAT-CONTAINING PROTEIN 1"/>
    <property type="match status" value="1"/>
</dbReference>
<dbReference type="PROSITE" id="PS51257">
    <property type="entry name" value="PROKAR_LIPOPROTEIN"/>
    <property type="match status" value="1"/>
</dbReference>
<keyword evidence="7" id="KW-0732">Signal</keyword>
<evidence type="ECO:0000256" key="7">
    <source>
        <dbReference type="SAM" id="SignalP"/>
    </source>
</evidence>
<keyword evidence="11" id="KW-1185">Reference proteome</keyword>
<evidence type="ECO:0000313" key="11">
    <source>
        <dbReference type="Proteomes" id="UP000239532"/>
    </source>
</evidence>
<dbReference type="PROSITE" id="PS00170">
    <property type="entry name" value="CSA_PPIASE_1"/>
    <property type="match status" value="1"/>
</dbReference>
<dbReference type="CDD" id="cd00317">
    <property type="entry name" value="cyclophilin"/>
    <property type="match status" value="1"/>
</dbReference>
<sequence>MKKIHGLLLILAIILTAASCKNEYPDMEDGIYAEFQTTKGTMLAELYYEAAPTTVANFVALTEGNHEYVLDSLKGKPFYDGLIFHRVIDSFMIQGGDYTGTGSGQTGYQFAQEIVDTLKHDEKGILSMANAGPGTNGSQFFIMDEPNANLDGGYNVFGKVIEGLAVIDSISTVATNPRDNRPVDSVIMKKVRIIRKGKEAKKWDAVKTFKEGQELAEQERIAAQKLAEDRRAAAPAKREAKANEFAEMKAKASKLPNSSVMVYSIEKGNGGKPEEGTRVLLEYSGFLENGNLFDSSSIEIAQEFDAVNPNKERANMYRAIPVQYSKQAAAIPGFRDALLSMNYGDKIVAFIPAEFAYGEAGNGPIPPNSNIIFEMELMEADQ</sequence>
<dbReference type="InterPro" id="IPR002130">
    <property type="entry name" value="Cyclophilin-type_PPIase_dom"/>
</dbReference>
<dbReference type="Gene3D" id="2.40.100.10">
    <property type="entry name" value="Cyclophilin-like"/>
    <property type="match status" value="1"/>
</dbReference>
<reference evidence="10 11" key="1">
    <citation type="submission" date="2016-11" db="EMBL/GenBank/DDBJ databases">
        <title>Trade-off between light-utilization and light-protection in marine flavobacteria.</title>
        <authorList>
            <person name="Kumagai Y."/>
        </authorList>
    </citation>
    <scope>NUCLEOTIDE SEQUENCE [LARGE SCALE GENOMIC DNA]</scope>
    <source>
        <strain evidence="10 11">JCM 17109</strain>
    </source>
</reference>
<dbReference type="InterPro" id="IPR029000">
    <property type="entry name" value="Cyclophilin-like_dom_sf"/>
</dbReference>
<protein>
    <recommendedName>
        <fullName evidence="3 6">peptidylprolyl isomerase</fullName>
        <ecNumber evidence="3 6">5.2.1.8</ecNumber>
    </recommendedName>
</protein>
<dbReference type="Pfam" id="PF00254">
    <property type="entry name" value="FKBP_C"/>
    <property type="match status" value="1"/>
</dbReference>
<dbReference type="InterPro" id="IPR001179">
    <property type="entry name" value="PPIase_FKBP_dom"/>
</dbReference>
<dbReference type="Gene3D" id="3.10.50.40">
    <property type="match status" value="1"/>
</dbReference>
<dbReference type="InterPro" id="IPR020892">
    <property type="entry name" value="Cyclophilin-type_PPIase_CS"/>
</dbReference>
<dbReference type="PRINTS" id="PR00153">
    <property type="entry name" value="CSAPPISMRASE"/>
</dbReference>
<comment type="similarity">
    <text evidence="2">Belongs to the cyclophilin-type PPIase family.</text>
</comment>
<dbReference type="EMBL" id="MQUC01000003">
    <property type="protein sequence ID" value="PRP66518.1"/>
    <property type="molecule type" value="Genomic_DNA"/>
</dbReference>
<dbReference type="PROSITE" id="PS50059">
    <property type="entry name" value="FKBP_PPIASE"/>
    <property type="match status" value="1"/>
</dbReference>
<keyword evidence="5 6" id="KW-0413">Isomerase</keyword>
<dbReference type="SUPFAM" id="SSF54534">
    <property type="entry name" value="FKBP-like"/>
    <property type="match status" value="1"/>
</dbReference>
<dbReference type="InterPro" id="IPR046357">
    <property type="entry name" value="PPIase_dom_sf"/>
</dbReference>
<comment type="caution">
    <text evidence="10">The sequence shown here is derived from an EMBL/GenBank/DDBJ whole genome shotgun (WGS) entry which is preliminary data.</text>
</comment>
<dbReference type="PANTHER" id="PTHR45625">
    <property type="entry name" value="PEPTIDYL-PROLYL CIS-TRANS ISOMERASE-RELATED"/>
    <property type="match status" value="1"/>
</dbReference>
<dbReference type="Proteomes" id="UP000239532">
    <property type="component" value="Unassembled WGS sequence"/>
</dbReference>
<evidence type="ECO:0000256" key="4">
    <source>
        <dbReference type="ARBA" id="ARBA00023110"/>
    </source>
</evidence>
<gene>
    <name evidence="10" type="ORF">BST86_05110</name>
</gene>
<evidence type="ECO:0000259" key="8">
    <source>
        <dbReference type="PROSITE" id="PS50059"/>
    </source>
</evidence>
<dbReference type="OrthoDB" id="9807797at2"/>
<evidence type="ECO:0000256" key="1">
    <source>
        <dbReference type="ARBA" id="ARBA00000971"/>
    </source>
</evidence>
<evidence type="ECO:0000313" key="10">
    <source>
        <dbReference type="EMBL" id="PRP66518.1"/>
    </source>
</evidence>
<accession>A0A2S9WSQ4</accession>
<dbReference type="SUPFAM" id="SSF50891">
    <property type="entry name" value="Cyclophilin-like"/>
    <property type="match status" value="1"/>
</dbReference>
<dbReference type="InterPro" id="IPR044666">
    <property type="entry name" value="Cyclophilin_A-like"/>
</dbReference>
<dbReference type="GO" id="GO:0006457">
    <property type="term" value="P:protein folding"/>
    <property type="evidence" value="ECO:0007669"/>
    <property type="project" value="InterPro"/>
</dbReference>
<evidence type="ECO:0000256" key="5">
    <source>
        <dbReference type="ARBA" id="ARBA00023235"/>
    </source>
</evidence>
<comment type="catalytic activity">
    <reaction evidence="1 6">
        <text>[protein]-peptidylproline (omega=180) = [protein]-peptidylproline (omega=0)</text>
        <dbReference type="Rhea" id="RHEA:16237"/>
        <dbReference type="Rhea" id="RHEA-COMP:10747"/>
        <dbReference type="Rhea" id="RHEA-COMP:10748"/>
        <dbReference type="ChEBI" id="CHEBI:83833"/>
        <dbReference type="ChEBI" id="CHEBI:83834"/>
        <dbReference type="EC" id="5.2.1.8"/>
    </reaction>
</comment>
<feature type="domain" description="PPIase cyclophilin-type" evidence="9">
    <location>
        <begin position="40"/>
        <end position="193"/>
    </location>
</feature>
<dbReference type="Pfam" id="PF00160">
    <property type="entry name" value="Pro_isomerase"/>
    <property type="match status" value="1"/>
</dbReference>
<dbReference type="PROSITE" id="PS50072">
    <property type="entry name" value="CSA_PPIASE_2"/>
    <property type="match status" value="1"/>
</dbReference>
<organism evidence="10 11">
    <name type="scientific">Nonlabens agnitus</name>
    <dbReference type="NCBI Taxonomy" id="870484"/>
    <lineage>
        <taxon>Bacteria</taxon>
        <taxon>Pseudomonadati</taxon>
        <taxon>Bacteroidota</taxon>
        <taxon>Flavobacteriia</taxon>
        <taxon>Flavobacteriales</taxon>
        <taxon>Flavobacteriaceae</taxon>
        <taxon>Nonlabens</taxon>
    </lineage>
</organism>
<proteinExistence type="inferred from homology"/>
<dbReference type="EC" id="5.2.1.8" evidence="3 6"/>
<evidence type="ECO:0000256" key="2">
    <source>
        <dbReference type="ARBA" id="ARBA00007365"/>
    </source>
</evidence>
<feature type="chain" id="PRO_5015480041" description="peptidylprolyl isomerase" evidence="7">
    <location>
        <begin position="18"/>
        <end position="382"/>
    </location>
</feature>
<name>A0A2S9WSQ4_9FLAO</name>